<dbReference type="EMBL" id="SNWQ01000001">
    <property type="protein sequence ID" value="TDO54398.1"/>
    <property type="molecule type" value="Genomic_DNA"/>
</dbReference>
<dbReference type="AlphaFoldDB" id="A0A4R6KSF8"/>
<evidence type="ECO:0000313" key="2">
    <source>
        <dbReference type="Proteomes" id="UP000295388"/>
    </source>
</evidence>
<evidence type="ECO:0000313" key="1">
    <source>
        <dbReference type="EMBL" id="TDO54398.1"/>
    </source>
</evidence>
<comment type="caution">
    <text evidence="1">The sequence shown here is derived from an EMBL/GenBank/DDBJ whole genome shotgun (WGS) entry which is preliminary data.</text>
</comment>
<gene>
    <name evidence="1" type="ORF">EV643_101187</name>
</gene>
<dbReference type="RefSeq" id="WP_133797992.1">
    <property type="nucleotide sequence ID" value="NZ_SNWQ01000001.1"/>
</dbReference>
<keyword evidence="2" id="KW-1185">Reference proteome</keyword>
<organism evidence="1 2">
    <name type="scientific">Kribbella caucasensis</name>
    <dbReference type="NCBI Taxonomy" id="2512215"/>
    <lineage>
        <taxon>Bacteria</taxon>
        <taxon>Bacillati</taxon>
        <taxon>Actinomycetota</taxon>
        <taxon>Actinomycetes</taxon>
        <taxon>Propionibacteriales</taxon>
        <taxon>Kribbellaceae</taxon>
        <taxon>Kribbella</taxon>
    </lineage>
</organism>
<accession>A0A4R6KSF8</accession>
<dbReference type="Proteomes" id="UP000295388">
    <property type="component" value="Unassembled WGS sequence"/>
</dbReference>
<dbReference type="OrthoDB" id="3821872at2"/>
<protein>
    <submittedName>
        <fullName evidence="1">Uncharacterized protein</fullName>
    </submittedName>
</protein>
<name>A0A4R6KSF8_9ACTN</name>
<proteinExistence type="predicted"/>
<reference evidence="1 2" key="1">
    <citation type="submission" date="2019-03" db="EMBL/GenBank/DDBJ databases">
        <title>Genomic Encyclopedia of Type Strains, Phase III (KMG-III): the genomes of soil and plant-associated and newly described type strains.</title>
        <authorList>
            <person name="Whitman W."/>
        </authorList>
    </citation>
    <scope>NUCLEOTIDE SEQUENCE [LARGE SCALE GENOMIC DNA]</scope>
    <source>
        <strain evidence="1 2">VKM Ac-2527</strain>
    </source>
</reference>
<sequence>MDTDQGTVVLRRFTDCLHGATLLTLHCDSARPGVPFGTDVVKRLAAEGLLGHVLWSTSCTPRDVAAGPFTALRDNGLFLARIDLSGVAGDPVKLRDVVLAVQMLRRLGILVEYELDLFAGSPRFAGVREKVAVLREVVADGTIPAVFTAEPIDGDCSPWLDGYRARLAVAVEPWFGAGGLTGRLAEAWAEIVVGERLRLGLRGVAAHRIALQRLTLRSNTELINLVTTSAREYELDGQTHLLDQELIKPSTDLLTETMVALRNGFLSANGAALLAGGPLY</sequence>